<accession>A0A951U3A1</accession>
<evidence type="ECO:0000256" key="7">
    <source>
        <dbReference type="ARBA" id="ARBA00023136"/>
    </source>
</evidence>
<dbReference type="InterPro" id="IPR022505">
    <property type="entry name" value="Exosortase_cyanobac"/>
</dbReference>
<feature type="transmembrane region" description="Helical" evidence="8">
    <location>
        <begin position="124"/>
        <end position="146"/>
    </location>
</feature>
<evidence type="ECO:0000256" key="2">
    <source>
        <dbReference type="ARBA" id="ARBA00022475"/>
    </source>
</evidence>
<evidence type="ECO:0000313" key="10">
    <source>
        <dbReference type="Proteomes" id="UP000707356"/>
    </source>
</evidence>
<dbReference type="Proteomes" id="UP000707356">
    <property type="component" value="Unassembled WGS sequence"/>
</dbReference>
<feature type="transmembrane region" description="Helical" evidence="8">
    <location>
        <begin position="250"/>
        <end position="270"/>
    </location>
</feature>
<dbReference type="GO" id="GO:0005886">
    <property type="term" value="C:plasma membrane"/>
    <property type="evidence" value="ECO:0007669"/>
    <property type="project" value="UniProtKB-SubCell"/>
</dbReference>
<feature type="transmembrane region" description="Helical" evidence="8">
    <location>
        <begin position="186"/>
        <end position="203"/>
    </location>
</feature>
<evidence type="ECO:0000256" key="4">
    <source>
        <dbReference type="ARBA" id="ARBA00022692"/>
    </source>
</evidence>
<comment type="caution">
    <text evidence="9">The sequence shown here is derived from an EMBL/GenBank/DDBJ whole genome shotgun (WGS) entry which is preliminary data.</text>
</comment>
<feature type="transmembrane region" description="Helical" evidence="8">
    <location>
        <begin position="12"/>
        <end position="30"/>
    </location>
</feature>
<dbReference type="EMBL" id="JAHHHV010000012">
    <property type="protein sequence ID" value="MBW4464429.1"/>
    <property type="molecule type" value="Genomic_DNA"/>
</dbReference>
<dbReference type="EC" id="3.4.22.-" evidence="9"/>
<dbReference type="GO" id="GO:0008233">
    <property type="term" value="F:peptidase activity"/>
    <property type="evidence" value="ECO:0007669"/>
    <property type="project" value="UniProtKB-KW"/>
</dbReference>
<reference evidence="9" key="2">
    <citation type="journal article" date="2022" name="Microbiol. Resour. Announc.">
        <title>Metagenome Sequencing to Explore Phylogenomics of Terrestrial Cyanobacteria.</title>
        <authorList>
            <person name="Ward R.D."/>
            <person name="Stajich J.E."/>
            <person name="Johansen J.R."/>
            <person name="Huntemann M."/>
            <person name="Clum A."/>
            <person name="Foster B."/>
            <person name="Foster B."/>
            <person name="Roux S."/>
            <person name="Palaniappan K."/>
            <person name="Varghese N."/>
            <person name="Mukherjee S."/>
            <person name="Reddy T.B.K."/>
            <person name="Daum C."/>
            <person name="Copeland A."/>
            <person name="Chen I.A."/>
            <person name="Ivanova N.N."/>
            <person name="Kyrpides N.C."/>
            <person name="Shapiro N."/>
            <person name="Eloe-Fadrosh E.A."/>
            <person name="Pietrasiak N."/>
        </authorList>
    </citation>
    <scope>NUCLEOTIDE SEQUENCE</scope>
    <source>
        <strain evidence="9">GSE-TBD4-15B</strain>
    </source>
</reference>
<feature type="transmembrane region" description="Helical" evidence="8">
    <location>
        <begin position="210"/>
        <end position="230"/>
    </location>
</feature>
<dbReference type="Pfam" id="PF09721">
    <property type="entry name" value="Exosortase_EpsH"/>
    <property type="match status" value="1"/>
</dbReference>
<reference evidence="9" key="1">
    <citation type="submission" date="2021-05" db="EMBL/GenBank/DDBJ databases">
        <authorList>
            <person name="Pietrasiak N."/>
            <person name="Ward R."/>
            <person name="Stajich J.E."/>
            <person name="Kurbessoian T."/>
        </authorList>
    </citation>
    <scope>NUCLEOTIDE SEQUENCE</scope>
    <source>
        <strain evidence="9">GSE-TBD4-15B</strain>
    </source>
</reference>
<evidence type="ECO:0000256" key="5">
    <source>
        <dbReference type="ARBA" id="ARBA00022801"/>
    </source>
</evidence>
<evidence type="ECO:0000256" key="8">
    <source>
        <dbReference type="SAM" id="Phobius"/>
    </source>
</evidence>
<dbReference type="AlphaFoldDB" id="A0A951U3A1"/>
<feature type="transmembrane region" description="Helical" evidence="8">
    <location>
        <begin position="37"/>
        <end position="56"/>
    </location>
</feature>
<keyword evidence="2" id="KW-1003">Cell membrane</keyword>
<evidence type="ECO:0000256" key="6">
    <source>
        <dbReference type="ARBA" id="ARBA00022989"/>
    </source>
</evidence>
<keyword evidence="4 8" id="KW-0812">Transmembrane</keyword>
<dbReference type="NCBIfam" id="TIGR04178">
    <property type="entry name" value="exo_archaeo"/>
    <property type="match status" value="1"/>
</dbReference>
<keyword evidence="6 8" id="KW-1133">Transmembrane helix</keyword>
<gene>
    <name evidence="9" type="primary">crtA</name>
    <name evidence="9" type="ORF">KME07_03185</name>
</gene>
<protein>
    <submittedName>
        <fullName evidence="9">Cyanoexosortase A</fullName>
        <ecNumber evidence="9">3.4.22.-</ecNumber>
    </submittedName>
</protein>
<feature type="transmembrane region" description="Helical" evidence="8">
    <location>
        <begin position="98"/>
        <end position="118"/>
    </location>
</feature>
<evidence type="ECO:0000256" key="3">
    <source>
        <dbReference type="ARBA" id="ARBA00022670"/>
    </source>
</evidence>
<evidence type="ECO:0000313" key="9">
    <source>
        <dbReference type="EMBL" id="MBW4464429.1"/>
    </source>
</evidence>
<proteinExistence type="predicted"/>
<keyword evidence="7 8" id="KW-0472">Membrane</keyword>
<dbReference type="InterPro" id="IPR019127">
    <property type="entry name" value="Exosortase"/>
</dbReference>
<dbReference type="InterPro" id="IPR026392">
    <property type="entry name" value="Exo/Archaeosortase_dom"/>
</dbReference>
<dbReference type="NCBIfam" id="TIGR03763">
    <property type="entry name" value="cyanoexo_CrtA"/>
    <property type="match status" value="1"/>
</dbReference>
<sequence>MTDFNLTQLTKHPQYVLLGLATCLFSICFVSTWRAGALTHLGVSGLFLLVVITLVWENHPGYEYRHERWASLAAVLLIGWLLWQSLSVTLHQQLPLRVLPFASALAIALLASGFRGLWQYRRELAIMFMLALPSLLLSLLDISVLTAQMAARLLHWGGVQVVQDGVALTLPMGMTIVHPGCSGLESIAYLIGIAVVCLTLYPVKRVRQVIALLAAGWIGFGVNSLRVATMATLAAPRDDEALLSWTEGDGAIMCGALAIGLFALVYWLLYRIELAAGHRRASEQLQSDDSQA</sequence>
<dbReference type="GO" id="GO:0006508">
    <property type="term" value="P:proteolysis"/>
    <property type="evidence" value="ECO:0007669"/>
    <property type="project" value="UniProtKB-KW"/>
</dbReference>
<name>A0A951U3A1_9CYAN</name>
<keyword evidence="5 9" id="KW-0378">Hydrolase</keyword>
<feature type="transmembrane region" description="Helical" evidence="8">
    <location>
        <begin position="68"/>
        <end position="86"/>
    </location>
</feature>
<organism evidence="9 10">
    <name type="scientific">Pegethrix bostrychoides GSE-TBD4-15B</name>
    <dbReference type="NCBI Taxonomy" id="2839662"/>
    <lineage>
        <taxon>Bacteria</taxon>
        <taxon>Bacillati</taxon>
        <taxon>Cyanobacteriota</taxon>
        <taxon>Cyanophyceae</taxon>
        <taxon>Oculatellales</taxon>
        <taxon>Oculatellaceae</taxon>
        <taxon>Pegethrix</taxon>
    </lineage>
</organism>
<comment type="subcellular location">
    <subcellularLocation>
        <location evidence="1">Cell membrane</location>
        <topology evidence="1">Multi-pass membrane protein</topology>
    </subcellularLocation>
</comment>
<evidence type="ECO:0000256" key="1">
    <source>
        <dbReference type="ARBA" id="ARBA00004651"/>
    </source>
</evidence>
<keyword evidence="3" id="KW-0645">Protease</keyword>